<evidence type="ECO:0000313" key="3">
    <source>
        <dbReference type="Proteomes" id="UP000199488"/>
    </source>
</evidence>
<evidence type="ECO:0000256" key="1">
    <source>
        <dbReference type="SAM" id="Phobius"/>
    </source>
</evidence>
<evidence type="ECO:0000313" key="2">
    <source>
        <dbReference type="EMBL" id="SDW15711.1"/>
    </source>
</evidence>
<dbReference type="Proteomes" id="UP000199488">
    <property type="component" value="Unassembled WGS sequence"/>
</dbReference>
<keyword evidence="1" id="KW-0472">Membrane</keyword>
<dbReference type="STRING" id="1122204.SAMN05421781_0644"/>
<dbReference type="AlphaFoldDB" id="A0A1H2R8K7"/>
<organism evidence="2 3">
    <name type="scientific">Marinococcus luteus</name>
    <dbReference type="NCBI Taxonomy" id="1122204"/>
    <lineage>
        <taxon>Bacteria</taxon>
        <taxon>Bacillati</taxon>
        <taxon>Bacillota</taxon>
        <taxon>Bacilli</taxon>
        <taxon>Bacillales</taxon>
        <taxon>Bacillaceae</taxon>
        <taxon>Marinococcus</taxon>
    </lineage>
</organism>
<protein>
    <submittedName>
        <fullName evidence="2">Uncharacterized protein</fullName>
    </submittedName>
</protein>
<sequence length="74" mass="8358">MRKVAKGILTAVIVYAVIIVLILATALLFVMVSFSGEMAQVLFGWNEYNEWTNTHLVPWAEMLWEWFVAITPGG</sequence>
<accession>A0A1H2R8K7</accession>
<feature type="transmembrane region" description="Helical" evidence="1">
    <location>
        <begin position="12"/>
        <end position="34"/>
    </location>
</feature>
<dbReference type="OrthoDB" id="2971630at2"/>
<keyword evidence="3" id="KW-1185">Reference proteome</keyword>
<gene>
    <name evidence="2" type="ORF">SAMN05421781_0644</name>
</gene>
<name>A0A1H2R8K7_9BACI</name>
<dbReference type="RefSeq" id="WP_091611058.1">
    <property type="nucleotide sequence ID" value="NZ_FNNC01000001.1"/>
</dbReference>
<keyword evidence="1" id="KW-1133">Transmembrane helix</keyword>
<reference evidence="2 3" key="1">
    <citation type="submission" date="2016-10" db="EMBL/GenBank/DDBJ databases">
        <authorList>
            <person name="de Groot N.N."/>
        </authorList>
    </citation>
    <scope>NUCLEOTIDE SEQUENCE [LARGE SCALE GENOMIC DNA]</scope>
    <source>
        <strain evidence="2 3">DSM 23126</strain>
    </source>
</reference>
<keyword evidence="1" id="KW-0812">Transmembrane</keyword>
<proteinExistence type="predicted"/>
<dbReference type="EMBL" id="FNNC01000001">
    <property type="protein sequence ID" value="SDW15711.1"/>
    <property type="molecule type" value="Genomic_DNA"/>
</dbReference>